<dbReference type="Gene3D" id="3.40.50.1820">
    <property type="entry name" value="alpha/beta hydrolase"/>
    <property type="match status" value="1"/>
</dbReference>
<dbReference type="PRINTS" id="PR00834">
    <property type="entry name" value="PROTEASES2C"/>
</dbReference>
<feature type="domain" description="PDZ" evidence="4">
    <location>
        <begin position="229"/>
        <end position="317"/>
    </location>
</feature>
<feature type="signal peptide" evidence="3">
    <location>
        <begin position="1"/>
        <end position="21"/>
    </location>
</feature>
<dbReference type="GO" id="GO:0006508">
    <property type="term" value="P:proteolysis"/>
    <property type="evidence" value="ECO:0007669"/>
    <property type="project" value="UniProtKB-KW"/>
</dbReference>
<dbReference type="InterPro" id="IPR051201">
    <property type="entry name" value="Chloro_Bact_Ser_Proteases"/>
</dbReference>
<dbReference type="GO" id="GO:0004252">
    <property type="term" value="F:serine-type endopeptidase activity"/>
    <property type="evidence" value="ECO:0007669"/>
    <property type="project" value="InterPro"/>
</dbReference>
<feature type="domain" description="PDZ" evidence="4">
    <location>
        <begin position="323"/>
        <end position="409"/>
    </location>
</feature>
<keyword evidence="1 5" id="KW-0645">Protease</keyword>
<dbReference type="InterPro" id="IPR009003">
    <property type="entry name" value="Peptidase_S1_PA"/>
</dbReference>
<evidence type="ECO:0000256" key="2">
    <source>
        <dbReference type="ARBA" id="ARBA00022801"/>
    </source>
</evidence>
<dbReference type="InterPro" id="IPR001478">
    <property type="entry name" value="PDZ"/>
</dbReference>
<evidence type="ECO:0000256" key="3">
    <source>
        <dbReference type="SAM" id="SignalP"/>
    </source>
</evidence>
<dbReference type="SMART" id="SM00228">
    <property type="entry name" value="PDZ"/>
    <property type="match status" value="2"/>
</dbReference>
<dbReference type="SUPFAM" id="SSF50494">
    <property type="entry name" value="Trypsin-like serine proteases"/>
    <property type="match status" value="1"/>
</dbReference>
<dbReference type="InterPro" id="IPR029058">
    <property type="entry name" value="AB_hydrolase_fold"/>
</dbReference>
<sequence length="653" mass="70151" precursor="true">MRLLLLATLCLLVSPWTSAWAQDDIATIEERAILAAVDKASPAVVRIETYAGQERVGELIAGEGPTTGLIVSEDGYILSSEFNFVQNPNSIIVSLPEGGRAAAQIVARDESRKLVLLKVKTDKKLPTPEIAPRDEFVVGQWTIAIGRTYGPDAPNLSVGILSAADRVWGKVVQTDAKISPSNYGGPIVDIRGRVMGILAPFSPQGGDAVAGAEWYDSGIGFAVPLSDVMPHLEKLKAGENLKPGLLGVSLKASDLYETPPEVAACPATSPAAEAGIKVGDKIVEVSGQPVVRQAQLKHLLGRKYAGDVVQVVVLRGEEQLPFEVTLTDEIRPYVNPFIGLLPLRGPGKEKGVVVRYVYPGSPAAEAGIEPGDRLTLLDGDEIPDAGSLSDQLAAFTFDEEITLTLLRGEEKKEVKIKLASLPTEIPAELPSALPDGVTPAGEGERPPVGPVDLKLAEEKNECLAYVPTTYDPQFTYGVVIYLHAPGEFDREKLLARWQPVCDQQQLILLAPQAADPAKWTPGEVDFISKALDDILANYNVDRSRIVAHGYQAGGGIAYLAGFTHRDRVRGIAAVDAAMPGRAAPADNDPVLRVAVYTTRPDKSPLAPAIKAGVDKLEKLKYPVTTVEHEGPGRYLNDEEFAGFLRWIDSLDRF</sequence>
<dbReference type="PROSITE" id="PS50106">
    <property type="entry name" value="PDZ"/>
    <property type="match status" value="2"/>
</dbReference>
<dbReference type="InterPro" id="IPR001940">
    <property type="entry name" value="Peptidase_S1C"/>
</dbReference>
<dbReference type="SUPFAM" id="SSF53474">
    <property type="entry name" value="alpha/beta-Hydrolases"/>
    <property type="match status" value="1"/>
</dbReference>
<evidence type="ECO:0000256" key="1">
    <source>
        <dbReference type="ARBA" id="ARBA00022670"/>
    </source>
</evidence>
<dbReference type="Gene3D" id="2.30.42.10">
    <property type="match status" value="2"/>
</dbReference>
<evidence type="ECO:0000259" key="4">
    <source>
        <dbReference type="PROSITE" id="PS50106"/>
    </source>
</evidence>
<dbReference type="PANTHER" id="PTHR43343">
    <property type="entry name" value="PEPTIDASE S12"/>
    <property type="match status" value="1"/>
</dbReference>
<dbReference type="AlphaFoldDB" id="A0A518DMR9"/>
<gene>
    <name evidence="5" type="primary">mucD_1</name>
    <name evidence="5" type="ORF">Pla8534_09180</name>
</gene>
<protein>
    <submittedName>
        <fullName evidence="5">Putative periplasmic serine endoprotease DegP-like</fullName>
        <ecNumber evidence="5">3.4.21.107</ecNumber>
    </submittedName>
</protein>
<dbReference type="KEGG" id="lcre:Pla8534_09180"/>
<evidence type="ECO:0000313" key="5">
    <source>
        <dbReference type="EMBL" id="QDU93139.1"/>
    </source>
</evidence>
<dbReference type="SUPFAM" id="SSF50156">
    <property type="entry name" value="PDZ domain-like"/>
    <property type="match status" value="2"/>
</dbReference>
<proteinExistence type="predicted"/>
<keyword evidence="3" id="KW-0732">Signal</keyword>
<evidence type="ECO:0000313" key="6">
    <source>
        <dbReference type="Proteomes" id="UP000317648"/>
    </source>
</evidence>
<dbReference type="PANTHER" id="PTHR43343:SF3">
    <property type="entry name" value="PROTEASE DO-LIKE 8, CHLOROPLASTIC"/>
    <property type="match status" value="1"/>
</dbReference>
<dbReference type="Gene3D" id="2.40.10.120">
    <property type="match status" value="1"/>
</dbReference>
<feature type="chain" id="PRO_5021953507" evidence="3">
    <location>
        <begin position="22"/>
        <end position="653"/>
    </location>
</feature>
<organism evidence="5 6">
    <name type="scientific">Lignipirellula cremea</name>
    <dbReference type="NCBI Taxonomy" id="2528010"/>
    <lineage>
        <taxon>Bacteria</taxon>
        <taxon>Pseudomonadati</taxon>
        <taxon>Planctomycetota</taxon>
        <taxon>Planctomycetia</taxon>
        <taxon>Pirellulales</taxon>
        <taxon>Pirellulaceae</taxon>
        <taxon>Lignipirellula</taxon>
    </lineage>
</organism>
<keyword evidence="2 5" id="KW-0378">Hydrolase</keyword>
<keyword evidence="6" id="KW-1185">Reference proteome</keyword>
<accession>A0A518DMR9</accession>
<dbReference type="InterPro" id="IPR036034">
    <property type="entry name" value="PDZ_sf"/>
</dbReference>
<dbReference type="Pfam" id="PF13180">
    <property type="entry name" value="PDZ_2"/>
    <property type="match status" value="2"/>
</dbReference>
<dbReference type="Pfam" id="PF13365">
    <property type="entry name" value="Trypsin_2"/>
    <property type="match status" value="1"/>
</dbReference>
<name>A0A518DMR9_9BACT</name>
<dbReference type="EC" id="3.4.21.107" evidence="5"/>
<dbReference type="EMBL" id="CP036433">
    <property type="protein sequence ID" value="QDU93139.1"/>
    <property type="molecule type" value="Genomic_DNA"/>
</dbReference>
<dbReference type="Proteomes" id="UP000317648">
    <property type="component" value="Chromosome"/>
</dbReference>
<reference evidence="5 6" key="1">
    <citation type="submission" date="2019-02" db="EMBL/GenBank/DDBJ databases">
        <title>Deep-cultivation of Planctomycetes and their phenomic and genomic characterization uncovers novel biology.</title>
        <authorList>
            <person name="Wiegand S."/>
            <person name="Jogler M."/>
            <person name="Boedeker C."/>
            <person name="Pinto D."/>
            <person name="Vollmers J."/>
            <person name="Rivas-Marin E."/>
            <person name="Kohn T."/>
            <person name="Peeters S.H."/>
            <person name="Heuer A."/>
            <person name="Rast P."/>
            <person name="Oberbeckmann S."/>
            <person name="Bunk B."/>
            <person name="Jeske O."/>
            <person name="Meyerdierks A."/>
            <person name="Storesund J.E."/>
            <person name="Kallscheuer N."/>
            <person name="Luecker S."/>
            <person name="Lage O.M."/>
            <person name="Pohl T."/>
            <person name="Merkel B.J."/>
            <person name="Hornburger P."/>
            <person name="Mueller R.-W."/>
            <person name="Bruemmer F."/>
            <person name="Labrenz M."/>
            <person name="Spormann A.M."/>
            <person name="Op den Camp H."/>
            <person name="Overmann J."/>
            <person name="Amann R."/>
            <person name="Jetten M.S.M."/>
            <person name="Mascher T."/>
            <person name="Medema M.H."/>
            <person name="Devos D.P."/>
            <person name="Kaster A.-K."/>
            <person name="Ovreas L."/>
            <person name="Rohde M."/>
            <person name="Galperin M.Y."/>
            <person name="Jogler C."/>
        </authorList>
    </citation>
    <scope>NUCLEOTIDE SEQUENCE [LARGE SCALE GENOMIC DNA]</scope>
    <source>
        <strain evidence="5 6">Pla85_3_4</strain>
    </source>
</reference>